<evidence type="ECO:0000256" key="3">
    <source>
        <dbReference type="ARBA" id="ARBA00023015"/>
    </source>
</evidence>
<organism evidence="7 8">
    <name type="scientific">Paraconiothyrium brasiliense</name>
    <dbReference type="NCBI Taxonomy" id="300254"/>
    <lineage>
        <taxon>Eukaryota</taxon>
        <taxon>Fungi</taxon>
        <taxon>Dikarya</taxon>
        <taxon>Ascomycota</taxon>
        <taxon>Pezizomycotina</taxon>
        <taxon>Dothideomycetes</taxon>
        <taxon>Pleosporomycetidae</taxon>
        <taxon>Pleosporales</taxon>
        <taxon>Massarineae</taxon>
        <taxon>Didymosphaeriaceae</taxon>
        <taxon>Paraconiothyrium</taxon>
    </lineage>
</organism>
<dbReference type="Proteomes" id="UP001521785">
    <property type="component" value="Unassembled WGS sequence"/>
</dbReference>
<sequence>MPKVDKLEQLQQHAKTKEGISIRMAHILRLNEADSSDTPILAETKRRIWCTLFVADRWNSSAMNLPFQIGDDECLLPHPVDEYVFQQPQFGSENARTTPEPGLWAHRTTLTKIFGRIQVLNQLLIQRHVEQEAFERKVEALALQLYGWQNSLKPELCLTEATLEAFCHKKLGGAFIDLHLGFHYYNILLYFRFLQEKSESFSAESLMYTERCKKHAMKYSELLRLAGSREHCKVVHATVGHMTVVSSMVLLHVLLRGEEADIAMARDGLSSNFEALLELQKLWPMMDRMVSSRCSESFISTYARGQMLRLYRFQTACLQSKSGDAHTIDNKMLQCLREYIPCSREAQPTAPTL</sequence>
<keyword evidence="5" id="KW-0539">Nucleus</keyword>
<keyword evidence="2" id="KW-0479">Metal-binding</keyword>
<evidence type="ECO:0000256" key="5">
    <source>
        <dbReference type="ARBA" id="ARBA00023242"/>
    </source>
</evidence>
<comment type="subcellular location">
    <subcellularLocation>
        <location evidence="1">Nucleus</location>
    </subcellularLocation>
</comment>
<keyword evidence="8" id="KW-1185">Reference proteome</keyword>
<protein>
    <recommendedName>
        <fullName evidence="6">Xylanolytic transcriptional activator regulatory domain-containing protein</fullName>
    </recommendedName>
</protein>
<comment type="caution">
    <text evidence="7">The sequence shown here is derived from an EMBL/GenBank/DDBJ whole genome shotgun (WGS) entry which is preliminary data.</text>
</comment>
<dbReference type="PANTHER" id="PTHR47338:SF16">
    <property type="entry name" value="TRANSCRIPTION FACTOR, PUTATIVE (AFU_ORTHOLOGUE AFUA_2G09360)-RELATED"/>
    <property type="match status" value="1"/>
</dbReference>
<evidence type="ECO:0000256" key="2">
    <source>
        <dbReference type="ARBA" id="ARBA00022723"/>
    </source>
</evidence>
<evidence type="ECO:0000313" key="7">
    <source>
        <dbReference type="EMBL" id="KAL1601383.1"/>
    </source>
</evidence>
<proteinExistence type="predicted"/>
<dbReference type="EMBL" id="JAKJXO020000008">
    <property type="protein sequence ID" value="KAL1601383.1"/>
    <property type="molecule type" value="Genomic_DNA"/>
</dbReference>
<accession>A0ABR3RAR9</accession>
<dbReference type="Pfam" id="PF04082">
    <property type="entry name" value="Fungal_trans"/>
    <property type="match status" value="1"/>
</dbReference>
<evidence type="ECO:0000256" key="1">
    <source>
        <dbReference type="ARBA" id="ARBA00004123"/>
    </source>
</evidence>
<keyword evidence="3" id="KW-0805">Transcription regulation</keyword>
<evidence type="ECO:0000256" key="4">
    <source>
        <dbReference type="ARBA" id="ARBA00023163"/>
    </source>
</evidence>
<keyword evidence="4" id="KW-0804">Transcription</keyword>
<dbReference type="CDD" id="cd12148">
    <property type="entry name" value="fungal_TF_MHR"/>
    <property type="match status" value="1"/>
</dbReference>
<dbReference type="SMART" id="SM00906">
    <property type="entry name" value="Fungal_trans"/>
    <property type="match status" value="1"/>
</dbReference>
<dbReference type="InterPro" id="IPR007219">
    <property type="entry name" value="XnlR_reg_dom"/>
</dbReference>
<name>A0ABR3RAR9_9PLEO</name>
<gene>
    <name evidence="7" type="ORF">SLS60_006295</name>
</gene>
<reference evidence="7 8" key="1">
    <citation type="submission" date="2024-02" db="EMBL/GenBank/DDBJ databases">
        <title>De novo assembly and annotation of 12 fungi associated with fruit tree decline syndrome in Ontario, Canada.</title>
        <authorList>
            <person name="Sulman M."/>
            <person name="Ellouze W."/>
            <person name="Ilyukhin E."/>
        </authorList>
    </citation>
    <scope>NUCLEOTIDE SEQUENCE [LARGE SCALE GENOMIC DNA]</scope>
    <source>
        <strain evidence="7 8">M42-189</strain>
    </source>
</reference>
<dbReference type="PANTHER" id="PTHR47338">
    <property type="entry name" value="ZN(II)2CYS6 TRANSCRIPTION FACTOR (EUROFUNG)-RELATED"/>
    <property type="match status" value="1"/>
</dbReference>
<evidence type="ECO:0000259" key="6">
    <source>
        <dbReference type="SMART" id="SM00906"/>
    </source>
</evidence>
<dbReference type="InterPro" id="IPR050815">
    <property type="entry name" value="TF_fung"/>
</dbReference>
<evidence type="ECO:0000313" key="8">
    <source>
        <dbReference type="Proteomes" id="UP001521785"/>
    </source>
</evidence>
<feature type="domain" description="Xylanolytic transcriptional activator regulatory" evidence="6">
    <location>
        <begin position="14"/>
        <end position="85"/>
    </location>
</feature>